<sequence length="88" mass="10108">TESQFGIGTRREGFPWNLSGTYVQAIPHVYSIDADGNEHHFLAQYYRSTQEMASNLFRKGYQWPFHATRMLDFGSSLVDLAIYRESAA</sequence>
<keyword evidence="2" id="KW-1185">Reference proteome</keyword>
<proteinExistence type="predicted"/>
<dbReference type="Proteomes" id="UP000273786">
    <property type="component" value="Unassembled WGS sequence"/>
</dbReference>
<accession>A0A3P3DY44</accession>
<reference evidence="1 2" key="1">
    <citation type="submission" date="2018-11" db="EMBL/GenBank/DDBJ databases">
        <title>the genome of Mesorhizobium tamadayense DSM 28320.</title>
        <authorList>
            <person name="Gao J."/>
        </authorList>
    </citation>
    <scope>NUCLEOTIDE SEQUENCE [LARGE SCALE GENOMIC DNA]</scope>
    <source>
        <strain evidence="1 2">DSM 28320</strain>
    </source>
</reference>
<evidence type="ECO:0000313" key="1">
    <source>
        <dbReference type="EMBL" id="RRH78894.1"/>
    </source>
</evidence>
<feature type="non-terminal residue" evidence="1">
    <location>
        <position position="1"/>
    </location>
</feature>
<gene>
    <name evidence="1" type="ORF">EH240_37705</name>
</gene>
<name>A0A3P3DY44_9HYPH</name>
<protein>
    <submittedName>
        <fullName evidence="1">Oxidoreductase</fullName>
    </submittedName>
</protein>
<organism evidence="1 2">
    <name type="scientific">Mesorhizobium tamadayense</name>
    <dbReference type="NCBI Taxonomy" id="425306"/>
    <lineage>
        <taxon>Bacteria</taxon>
        <taxon>Pseudomonadati</taxon>
        <taxon>Pseudomonadota</taxon>
        <taxon>Alphaproteobacteria</taxon>
        <taxon>Hyphomicrobiales</taxon>
        <taxon>Phyllobacteriaceae</taxon>
        <taxon>Mesorhizobium</taxon>
    </lineage>
</organism>
<dbReference type="EMBL" id="RQXT01000293">
    <property type="protein sequence ID" value="RRH78894.1"/>
    <property type="molecule type" value="Genomic_DNA"/>
</dbReference>
<dbReference type="AlphaFoldDB" id="A0A3P3DY44"/>
<feature type="non-terminal residue" evidence="1">
    <location>
        <position position="88"/>
    </location>
</feature>
<comment type="caution">
    <text evidence="1">The sequence shown here is derived from an EMBL/GenBank/DDBJ whole genome shotgun (WGS) entry which is preliminary data.</text>
</comment>
<evidence type="ECO:0000313" key="2">
    <source>
        <dbReference type="Proteomes" id="UP000273786"/>
    </source>
</evidence>